<dbReference type="PATRIC" id="fig|1121451.3.peg.3001"/>
<accession>L0RE70</accession>
<evidence type="ECO:0000313" key="4">
    <source>
        <dbReference type="Proteomes" id="UP000010808"/>
    </source>
</evidence>
<dbReference type="AlphaFoldDB" id="L0RE70"/>
<organism evidence="3 4">
    <name type="scientific">Maridesulfovibrio hydrothermalis AM13 = DSM 14728</name>
    <dbReference type="NCBI Taxonomy" id="1121451"/>
    <lineage>
        <taxon>Bacteria</taxon>
        <taxon>Pseudomonadati</taxon>
        <taxon>Thermodesulfobacteriota</taxon>
        <taxon>Desulfovibrionia</taxon>
        <taxon>Desulfovibrionales</taxon>
        <taxon>Desulfovibrionaceae</taxon>
        <taxon>Maridesulfovibrio</taxon>
    </lineage>
</organism>
<name>L0RE70_9BACT</name>
<gene>
    <name evidence="3" type="ORF">DESAM_22787</name>
</gene>
<sequence length="171" mass="19466">MQVDEKWLESVAPLMVSRLGFEKTGINYNIFLSSEDVPSAAKSMLAREYHLENIDALHVDEGFLITYHYTHFNQPERIVHRVLIPTEEPELPTISDVYQGADWHERECNDFHGVIFSGHPNLIPLLLDPETPNGVLLKDAKSLKPLRDLIDPGKVVFKADGFTLFDKVPED</sequence>
<dbReference type="eggNOG" id="COG0852">
    <property type="taxonomic scope" value="Bacteria"/>
</dbReference>
<dbReference type="RefSeq" id="WP_015337652.1">
    <property type="nucleotide sequence ID" value="NC_020055.1"/>
</dbReference>
<dbReference type="GO" id="GO:0008137">
    <property type="term" value="F:NADH dehydrogenase (ubiquinone) activity"/>
    <property type="evidence" value="ECO:0007669"/>
    <property type="project" value="InterPro"/>
</dbReference>
<feature type="domain" description="NADH:ubiquinone oxidoreductase 30kDa subunit" evidence="2">
    <location>
        <begin position="34"/>
        <end position="140"/>
    </location>
</feature>
<keyword evidence="4" id="KW-1185">Reference proteome</keyword>
<dbReference type="OrthoDB" id="9803286at2"/>
<dbReference type="Gene3D" id="3.30.460.80">
    <property type="entry name" value="NADH:ubiquinone oxidoreductase, 30kDa subunit"/>
    <property type="match status" value="1"/>
</dbReference>
<dbReference type="STRING" id="1121451.DESAM_22787"/>
<protein>
    <submittedName>
        <fullName evidence="3">NADH dehydrogenase (Ubiquinone) 30 kDa subunit</fullName>
    </submittedName>
</protein>
<dbReference type="Proteomes" id="UP000010808">
    <property type="component" value="Chromosome"/>
</dbReference>
<evidence type="ECO:0000256" key="1">
    <source>
        <dbReference type="ARBA" id="ARBA00007569"/>
    </source>
</evidence>
<dbReference type="PANTHER" id="PTHR10884:SF14">
    <property type="entry name" value="NADH DEHYDROGENASE [UBIQUINONE] IRON-SULFUR PROTEIN 3, MITOCHONDRIAL"/>
    <property type="match status" value="1"/>
</dbReference>
<dbReference type="Pfam" id="PF00329">
    <property type="entry name" value="Complex1_30kDa"/>
    <property type="match status" value="1"/>
</dbReference>
<proteinExistence type="inferred from homology"/>
<comment type="similarity">
    <text evidence="1">Belongs to the complex I 30 kDa subunit family.</text>
</comment>
<reference evidence="3 4" key="1">
    <citation type="submission" date="2012-10" db="EMBL/GenBank/DDBJ databases">
        <authorList>
            <person name="Genoscope - CEA"/>
        </authorList>
    </citation>
    <scope>NUCLEOTIDE SEQUENCE [LARGE SCALE GENOMIC DNA]</scope>
    <source>
        <strain evidence="4">AM13 / DSM 14728</strain>
    </source>
</reference>
<dbReference type="EMBL" id="FO203522">
    <property type="protein sequence ID" value="CCO25054.1"/>
    <property type="molecule type" value="Genomic_DNA"/>
</dbReference>
<dbReference type="SUPFAM" id="SSF143243">
    <property type="entry name" value="Nqo5-like"/>
    <property type="match status" value="1"/>
</dbReference>
<dbReference type="HOGENOM" id="CLU_121838_0_0_7"/>
<dbReference type="KEGG" id="dhy:DESAM_22787"/>
<evidence type="ECO:0000313" key="3">
    <source>
        <dbReference type="EMBL" id="CCO25054.1"/>
    </source>
</evidence>
<evidence type="ECO:0000259" key="2">
    <source>
        <dbReference type="Pfam" id="PF00329"/>
    </source>
</evidence>
<dbReference type="InterPro" id="IPR037232">
    <property type="entry name" value="NADH_quin_OxRdtase_su_C/D-like"/>
</dbReference>
<keyword evidence="3" id="KW-0830">Ubiquinone</keyword>
<dbReference type="PANTHER" id="PTHR10884">
    <property type="entry name" value="NADH DEHYDROGENASE UBIQUINONE IRON-SULFUR PROTEIN 3"/>
    <property type="match status" value="1"/>
</dbReference>
<dbReference type="InterPro" id="IPR001268">
    <property type="entry name" value="NADH_UbQ_OxRdtase_30kDa_su"/>
</dbReference>